<feature type="compositionally biased region" description="Polar residues" evidence="1">
    <location>
        <begin position="186"/>
        <end position="195"/>
    </location>
</feature>
<evidence type="ECO:0000256" key="1">
    <source>
        <dbReference type="SAM" id="MobiDB-lite"/>
    </source>
</evidence>
<dbReference type="EMBL" id="MNAD01001045">
    <property type="protein sequence ID" value="OJT08384.1"/>
    <property type="molecule type" value="Genomic_DNA"/>
</dbReference>
<gene>
    <name evidence="2" type="ORF">TRAPUB_723</name>
</gene>
<dbReference type="STRING" id="154538.A0A1M2VL93"/>
<feature type="region of interest" description="Disordered" evidence="1">
    <location>
        <begin position="184"/>
        <end position="251"/>
    </location>
</feature>
<sequence>MTFFPLPGTYLVVEIDVEKTLQCLDDPSANAAAAGIRTTKCIVYLDVVLSLPFPDYKTFKYGTHLIGPGLRPEEPERGITADMCAPIFPNTYYPFEDREALKPRTGPFPFSNCYHWFGPEMRPDIRIWNDDRTYTAEERVSLPAAEQVRLEDLRGSDVWRSFRAQQARDGPNVEDVVPMADVSPTADVSQEQGPATDSPPVPRSDSPSAPSVEQDDGLLSQDAPNDYCESVCGSEYSSGVSNHPSSEELNRSAEALGPADIFGLDYYERDELIPIVNVWPDVGAQFEDDDHVPNPMEFLKQYYEMVRIVQESKARARLLRAAERLREKPEGAPAECSEDSSRELKAGLKRGRWQEKTLQALDDPIATAAGASIRTSKCIMYLGIVLSLPFPDNETFKYAGHLIGPGLRPEDPERCLTSDMCLPIFPNTYHPSADREALMPLTGPFPFKNCYHWFGPDMIFDLRVRNDGRYYNDEERVLLPASQQVRMERIRSRDVWRAFDTMEAKNSANAESMSPEADTQPEEEQVEPTVDDTRRVHSAPDSQPSPPHIEQQYEPSEDPPVVHGEATHGSGYDSASSGSASSIEDFTHSVEDMIQADIFGLDYDEREDLLPIVNVWPDVGAQFNEDIPNPMEFARQYCEVVRVVYESKTRAKLLRAAEGEKGAPSTTCSEYSFASESTTCRKRSGWKEALCMTFFPLPGTYLVVEIDAEKTLQCLDDPSANTAAATLQTTKCIVFLRAVLSLPYPDVKTFKYATYLIGPGLRPANPKRCLTPDMCVPIYPNIFHPSGEREALKPRTPFPYNNWYHWFGSDMRFDIRIWNDDRTYTEEERVSLPPGQLVELDDLNEDGKARDDALRAEEVPLKTETDMPHEREQADDSDLVDSNSPSAHAAEQQDGPSEPDSPINYCESVCGSNSDYSSLSYDAPPSEGVNRSAEALAGENIFGLDFGEREELIPIVRVWADVGAHFKDNDVPNPIEFVKQYDENRQSPIFDSGFVMPAPFFPYQLTYASVEIDVEKTLQAVNDSRPPIQQRNESCECVACKLPVGQAGEAYDDETWSECDSESSGSCMPPEGSDNAYSDIPDIFNEGLLPILNMWHDLGTHFSKEDVPNPIQFIQQYDMFVWCAFADPRHEAPDVDHMA</sequence>
<dbReference type="OMA" id="PIVNVWP"/>
<organism evidence="2 3">
    <name type="scientific">Trametes pubescens</name>
    <name type="common">White-rot fungus</name>
    <dbReference type="NCBI Taxonomy" id="154538"/>
    <lineage>
        <taxon>Eukaryota</taxon>
        <taxon>Fungi</taxon>
        <taxon>Dikarya</taxon>
        <taxon>Basidiomycota</taxon>
        <taxon>Agaricomycotina</taxon>
        <taxon>Agaricomycetes</taxon>
        <taxon>Polyporales</taxon>
        <taxon>Polyporaceae</taxon>
        <taxon>Trametes</taxon>
    </lineage>
</organism>
<accession>A0A1M2VL93</accession>
<dbReference type="AlphaFoldDB" id="A0A1M2VL93"/>
<feature type="compositionally biased region" description="Low complexity" evidence="1">
    <location>
        <begin position="569"/>
        <end position="581"/>
    </location>
</feature>
<reference evidence="2 3" key="1">
    <citation type="submission" date="2016-10" db="EMBL/GenBank/DDBJ databases">
        <title>Genome sequence of the basidiomycete white-rot fungus Trametes pubescens.</title>
        <authorList>
            <person name="Makela M.R."/>
            <person name="Granchi Z."/>
            <person name="Peng M."/>
            <person name="De Vries R.P."/>
            <person name="Grigoriev I."/>
            <person name="Riley R."/>
            <person name="Hilden K."/>
        </authorList>
    </citation>
    <scope>NUCLEOTIDE SEQUENCE [LARGE SCALE GENOMIC DNA]</scope>
    <source>
        <strain evidence="2 3">FBCC735</strain>
    </source>
</reference>
<comment type="caution">
    <text evidence="2">The sequence shown here is derived from an EMBL/GenBank/DDBJ whole genome shotgun (WGS) entry which is preliminary data.</text>
</comment>
<feature type="region of interest" description="Disordered" evidence="1">
    <location>
        <begin position="504"/>
        <end position="581"/>
    </location>
</feature>
<dbReference type="OrthoDB" id="3053346at2759"/>
<feature type="compositionally biased region" description="Polar residues" evidence="1">
    <location>
        <begin position="235"/>
        <end position="244"/>
    </location>
</feature>
<feature type="compositionally biased region" description="Acidic residues" evidence="1">
    <location>
        <begin position="519"/>
        <end position="530"/>
    </location>
</feature>
<feature type="compositionally biased region" description="Basic and acidic residues" evidence="1">
    <location>
        <begin position="851"/>
        <end position="874"/>
    </location>
</feature>
<keyword evidence="3" id="KW-1185">Reference proteome</keyword>
<name>A0A1M2VL93_TRAPU</name>
<proteinExistence type="predicted"/>
<protein>
    <submittedName>
        <fullName evidence="2">Uncharacterized protein</fullName>
    </submittedName>
</protein>
<dbReference type="Proteomes" id="UP000184267">
    <property type="component" value="Unassembled WGS sequence"/>
</dbReference>
<evidence type="ECO:0000313" key="2">
    <source>
        <dbReference type="EMBL" id="OJT08384.1"/>
    </source>
</evidence>
<feature type="region of interest" description="Disordered" evidence="1">
    <location>
        <begin position="851"/>
        <end position="908"/>
    </location>
</feature>
<evidence type="ECO:0000313" key="3">
    <source>
        <dbReference type="Proteomes" id="UP000184267"/>
    </source>
</evidence>
<feature type="compositionally biased region" description="Low complexity" evidence="1">
    <location>
        <begin position="203"/>
        <end position="212"/>
    </location>
</feature>